<name>A0ABM8RKI9_9BACT</name>
<proteinExistence type="predicted"/>
<gene>
    <name evidence="2" type="ORF">NSPZN2_30511</name>
</gene>
<dbReference type="Proteomes" id="UP000675880">
    <property type="component" value="Unassembled WGS sequence"/>
</dbReference>
<comment type="caution">
    <text evidence="2">The sequence shown here is derived from an EMBL/GenBank/DDBJ whole genome shotgun (WGS) entry which is preliminary data.</text>
</comment>
<dbReference type="EMBL" id="CAJNBJ010000016">
    <property type="protein sequence ID" value="CAE6758222.1"/>
    <property type="molecule type" value="Genomic_DNA"/>
</dbReference>
<feature type="chain" id="PRO_5045711252" evidence="1">
    <location>
        <begin position="26"/>
        <end position="139"/>
    </location>
</feature>
<organism evidence="2 3">
    <name type="scientific">Nitrospira defluvii</name>
    <dbReference type="NCBI Taxonomy" id="330214"/>
    <lineage>
        <taxon>Bacteria</taxon>
        <taxon>Pseudomonadati</taxon>
        <taxon>Nitrospirota</taxon>
        <taxon>Nitrospiria</taxon>
        <taxon>Nitrospirales</taxon>
        <taxon>Nitrospiraceae</taxon>
        <taxon>Nitrospira</taxon>
    </lineage>
</organism>
<sequence length="139" mass="15930">MSRTWTGCLSALLAICLVWPTASHAEAPLPSEPGDDLLINQTYDAVVGLLFRDYSLQGNGHVDYRTARHILSISYDDPTSEEPDVAEFPLFYWYDADQNGQWAMWVDREETGRQIDAVRYDWKQGEDLLTLYQNLRNPS</sequence>
<evidence type="ECO:0000256" key="1">
    <source>
        <dbReference type="SAM" id="SignalP"/>
    </source>
</evidence>
<keyword evidence="3" id="KW-1185">Reference proteome</keyword>
<feature type="signal peptide" evidence="1">
    <location>
        <begin position="1"/>
        <end position="25"/>
    </location>
</feature>
<protein>
    <submittedName>
        <fullName evidence="2">Uncharacterized protein</fullName>
    </submittedName>
</protein>
<accession>A0ABM8RKI9</accession>
<evidence type="ECO:0000313" key="2">
    <source>
        <dbReference type="EMBL" id="CAE6758222.1"/>
    </source>
</evidence>
<keyword evidence="1" id="KW-0732">Signal</keyword>
<evidence type="ECO:0000313" key="3">
    <source>
        <dbReference type="Proteomes" id="UP000675880"/>
    </source>
</evidence>
<reference evidence="2 3" key="1">
    <citation type="submission" date="2021-02" db="EMBL/GenBank/DDBJ databases">
        <authorList>
            <person name="Han P."/>
        </authorList>
    </citation>
    <scope>NUCLEOTIDE SEQUENCE [LARGE SCALE GENOMIC DNA]</scope>
    <source>
        <strain evidence="2">Candidatus Nitrospira sp. ZN2</strain>
    </source>
</reference>